<evidence type="ECO:0000313" key="2">
    <source>
        <dbReference type="EMBL" id="KAK3583164.1"/>
    </source>
</evidence>
<keyword evidence="3" id="KW-1185">Reference proteome</keyword>
<feature type="compositionally biased region" description="Polar residues" evidence="1">
    <location>
        <begin position="1"/>
        <end position="10"/>
    </location>
</feature>
<dbReference type="EMBL" id="JAEAOA010001532">
    <property type="protein sequence ID" value="KAK3583164.1"/>
    <property type="molecule type" value="Genomic_DNA"/>
</dbReference>
<organism evidence="2 3">
    <name type="scientific">Potamilus streckersoni</name>
    <dbReference type="NCBI Taxonomy" id="2493646"/>
    <lineage>
        <taxon>Eukaryota</taxon>
        <taxon>Metazoa</taxon>
        <taxon>Spiralia</taxon>
        <taxon>Lophotrochozoa</taxon>
        <taxon>Mollusca</taxon>
        <taxon>Bivalvia</taxon>
        <taxon>Autobranchia</taxon>
        <taxon>Heteroconchia</taxon>
        <taxon>Palaeoheterodonta</taxon>
        <taxon>Unionida</taxon>
        <taxon>Unionoidea</taxon>
        <taxon>Unionidae</taxon>
        <taxon>Ambleminae</taxon>
        <taxon>Lampsilini</taxon>
        <taxon>Potamilus</taxon>
    </lineage>
</organism>
<dbReference type="InterPro" id="IPR038269">
    <property type="entry name" value="SCAN_sf"/>
</dbReference>
<dbReference type="PANTHER" id="PTHR19963">
    <property type="entry name" value="CCHC-TYPE DOMAIN-CONTAINING PROTEIN"/>
    <property type="match status" value="1"/>
</dbReference>
<comment type="caution">
    <text evidence="2">The sequence shown here is derived from an EMBL/GenBank/DDBJ whole genome shotgun (WGS) entry which is preliminary data.</text>
</comment>
<dbReference type="Proteomes" id="UP001195483">
    <property type="component" value="Unassembled WGS sequence"/>
</dbReference>
<name>A0AAE0S0U0_9BIVA</name>
<dbReference type="PANTHER" id="PTHR19963:SF30">
    <property type="entry name" value="ENDONUCLEASE_EXONUCLEASE_PHOSPHATASE DOMAIN-CONTAINING PROTEIN"/>
    <property type="match status" value="1"/>
</dbReference>
<dbReference type="AlphaFoldDB" id="A0AAE0S0U0"/>
<evidence type="ECO:0000313" key="3">
    <source>
        <dbReference type="Proteomes" id="UP001195483"/>
    </source>
</evidence>
<gene>
    <name evidence="2" type="ORF">CHS0354_025678</name>
</gene>
<feature type="region of interest" description="Disordered" evidence="1">
    <location>
        <begin position="1"/>
        <end position="27"/>
    </location>
</feature>
<reference evidence="2" key="1">
    <citation type="journal article" date="2021" name="Genome Biol. Evol.">
        <title>A High-Quality Reference Genome for a Parasitic Bivalve with Doubly Uniparental Inheritance (Bivalvia: Unionida).</title>
        <authorList>
            <person name="Smith C.H."/>
        </authorList>
    </citation>
    <scope>NUCLEOTIDE SEQUENCE</scope>
    <source>
        <strain evidence="2">CHS0354</strain>
    </source>
</reference>
<sequence length="158" mass="17504">MKNDGKNVSSKTKRGDGGRTGSQRETVKDCSEPFAFLGAKIDENGVGKYITGGMIPQNSPAEIFRSKLKSRYREKGETLPELAQNIRKLTRLAFPSASNDVIEILAIEQFTEAINASDIRLRLREHGPKTMSEIETLAAKLEAHRIADRQRNGTIGFV</sequence>
<dbReference type="Gene3D" id="1.10.4020.10">
    <property type="entry name" value="DNA breaking-rejoining enzymes"/>
    <property type="match status" value="1"/>
</dbReference>
<evidence type="ECO:0000256" key="1">
    <source>
        <dbReference type="SAM" id="MobiDB-lite"/>
    </source>
</evidence>
<accession>A0AAE0S0U0</accession>
<reference evidence="2" key="3">
    <citation type="submission" date="2023-05" db="EMBL/GenBank/DDBJ databases">
        <authorList>
            <person name="Smith C.H."/>
        </authorList>
    </citation>
    <scope>NUCLEOTIDE SEQUENCE</scope>
    <source>
        <strain evidence="2">CHS0354</strain>
        <tissue evidence="2">Mantle</tissue>
    </source>
</reference>
<reference evidence="2" key="2">
    <citation type="journal article" date="2021" name="Genome Biol. Evol.">
        <title>Developing a high-quality reference genome for a parasitic bivalve with doubly uniparental inheritance (Bivalvia: Unionida).</title>
        <authorList>
            <person name="Smith C.H."/>
        </authorList>
    </citation>
    <scope>NUCLEOTIDE SEQUENCE</scope>
    <source>
        <strain evidence="2">CHS0354</strain>
        <tissue evidence="2">Mantle</tissue>
    </source>
</reference>
<protein>
    <submittedName>
        <fullName evidence="2">Uncharacterized protein</fullName>
    </submittedName>
</protein>
<proteinExistence type="predicted"/>